<proteinExistence type="predicted"/>
<evidence type="ECO:0000313" key="2">
    <source>
        <dbReference type="EMBL" id="CFR89197.1"/>
    </source>
</evidence>
<feature type="signal peptide" evidence="1">
    <location>
        <begin position="1"/>
        <end position="29"/>
    </location>
</feature>
<evidence type="ECO:0008006" key="4">
    <source>
        <dbReference type="Google" id="ProtNLM"/>
    </source>
</evidence>
<keyword evidence="1" id="KW-0732">Signal</keyword>
<dbReference type="PROSITE" id="PS51257">
    <property type="entry name" value="PROKAR_LIPOPROTEIN"/>
    <property type="match status" value="1"/>
</dbReference>
<accession>A0A654U3Q7</accession>
<dbReference type="Proteomes" id="UP000046680">
    <property type="component" value="Unassembled WGS sequence"/>
</dbReference>
<feature type="chain" id="PRO_5024888120" description="Secreted protein" evidence="1">
    <location>
        <begin position="30"/>
        <end position="77"/>
    </location>
</feature>
<name>A0A654U3Q7_MYCTX</name>
<protein>
    <recommendedName>
        <fullName evidence="4">Secreted protein</fullName>
    </recommendedName>
</protein>
<organism evidence="2 3">
    <name type="scientific">Mycobacterium tuberculosis</name>
    <dbReference type="NCBI Taxonomy" id="1773"/>
    <lineage>
        <taxon>Bacteria</taxon>
        <taxon>Bacillati</taxon>
        <taxon>Actinomycetota</taxon>
        <taxon>Actinomycetes</taxon>
        <taxon>Mycobacteriales</taxon>
        <taxon>Mycobacteriaceae</taxon>
        <taxon>Mycobacterium</taxon>
        <taxon>Mycobacterium tuberculosis complex</taxon>
    </lineage>
</organism>
<gene>
    <name evidence="2" type="ORF">ERS007657_02751</name>
</gene>
<evidence type="ECO:0000313" key="3">
    <source>
        <dbReference type="Proteomes" id="UP000046680"/>
    </source>
</evidence>
<evidence type="ECO:0000256" key="1">
    <source>
        <dbReference type="SAM" id="SignalP"/>
    </source>
</evidence>
<reference evidence="2 3" key="1">
    <citation type="submission" date="2015-03" db="EMBL/GenBank/DDBJ databases">
        <authorList>
            <consortium name="Pathogen Informatics"/>
        </authorList>
    </citation>
    <scope>NUCLEOTIDE SEQUENCE [LARGE SCALE GENOMIC DNA]</scope>
    <source>
        <strain evidence="2 3">C09601061</strain>
    </source>
</reference>
<dbReference type="EMBL" id="CGCX01001128">
    <property type="protein sequence ID" value="CFR89197.1"/>
    <property type="molecule type" value="Genomic_DNA"/>
</dbReference>
<sequence>MIPNPPRNCLPKSSVVWVAWAVACNDALATASGSPGAPALTNAGSVGSHCPGSASAGVATPTIRPATTAVIQASLIG</sequence>
<dbReference type="AlphaFoldDB" id="A0A654U3Q7"/>